<dbReference type="AlphaFoldDB" id="A0A3S3P5U4"/>
<dbReference type="OrthoDB" id="32458at2"/>
<dbReference type="EMBL" id="RBZY01000011">
    <property type="protein sequence ID" value="RWR21248.1"/>
    <property type="molecule type" value="Genomic_DNA"/>
</dbReference>
<accession>A0A3S3P5U4</accession>
<organism evidence="1 2">
    <name type="scientific">Microbacterium enclense</name>
    <dbReference type="NCBI Taxonomy" id="993073"/>
    <lineage>
        <taxon>Bacteria</taxon>
        <taxon>Bacillati</taxon>
        <taxon>Actinomycetota</taxon>
        <taxon>Actinomycetes</taxon>
        <taxon>Micrococcales</taxon>
        <taxon>Microbacteriaceae</taxon>
        <taxon>Microbacterium</taxon>
    </lineage>
</organism>
<comment type="caution">
    <text evidence="1">The sequence shown here is derived from an EMBL/GenBank/DDBJ whole genome shotgun (WGS) entry which is preliminary data.</text>
</comment>
<dbReference type="Proteomes" id="UP000285970">
    <property type="component" value="Unassembled WGS sequence"/>
</dbReference>
<gene>
    <name evidence="1" type="ORF">D8Y23_04505</name>
</gene>
<evidence type="ECO:0008006" key="3">
    <source>
        <dbReference type="Google" id="ProtNLM"/>
    </source>
</evidence>
<protein>
    <recommendedName>
        <fullName evidence="3">DUF1801 domain-containing protein</fullName>
    </recommendedName>
</protein>
<name>A0A3S3P5U4_9MICO</name>
<sequence>MDAMSAGGAGFSDEERAAMTQRAEELKAMKGLKGAAKLAKENEACLEAIEKLEGTDRAIGERVHVIVMEEAPHLTPKTFYGFPAYAKDGKVVVFYQPASKFKTRYGTVSFDETAQLDDGPMWPVSFAVLEVTPEVEQKIRELVRRAAPAA</sequence>
<evidence type="ECO:0000313" key="2">
    <source>
        <dbReference type="Proteomes" id="UP000285970"/>
    </source>
</evidence>
<proteinExistence type="predicted"/>
<dbReference type="SUPFAM" id="SSF159888">
    <property type="entry name" value="YdhG-like"/>
    <property type="match status" value="1"/>
</dbReference>
<reference evidence="1 2" key="1">
    <citation type="journal article" date="2018" name="Front. Microbiol.">
        <title>Novel Insights Into Bacterial Dimethylsulfoniopropionate Catabolism in the East China Sea.</title>
        <authorList>
            <person name="Liu J."/>
            <person name="Liu J."/>
            <person name="Zhang S.H."/>
            <person name="Liang J."/>
            <person name="Lin H."/>
            <person name="Song D."/>
            <person name="Yang G.P."/>
            <person name="Todd J.D."/>
            <person name="Zhang X.H."/>
        </authorList>
    </citation>
    <scope>NUCLEOTIDE SEQUENCE [LARGE SCALE GENOMIC DNA]</scope>
    <source>
        <strain evidence="1 2">ZYFD042</strain>
    </source>
</reference>
<evidence type="ECO:0000313" key="1">
    <source>
        <dbReference type="EMBL" id="RWR21248.1"/>
    </source>
</evidence>